<dbReference type="InterPro" id="IPR002172">
    <property type="entry name" value="LDrepeatLR_classA_rpt"/>
</dbReference>
<dbReference type="GO" id="GO:0016020">
    <property type="term" value="C:membrane"/>
    <property type="evidence" value="ECO:0007669"/>
    <property type="project" value="InterPro"/>
</dbReference>
<dbReference type="PANTHER" id="PTHR23282:SF142">
    <property type="entry name" value="MAM DOMAIN-CONTAINING PROTEIN"/>
    <property type="match status" value="1"/>
</dbReference>
<dbReference type="PROSITE" id="PS50068">
    <property type="entry name" value="LDLRA_2"/>
    <property type="match status" value="1"/>
</dbReference>
<name>A0A6P8HSX2_ACTTE</name>
<evidence type="ECO:0000256" key="1">
    <source>
        <dbReference type="ARBA" id="ARBA00023157"/>
    </source>
</evidence>
<dbReference type="InterPro" id="IPR013320">
    <property type="entry name" value="ConA-like_dom_sf"/>
</dbReference>
<dbReference type="InterPro" id="IPR023415">
    <property type="entry name" value="LDLR_class-A_CS"/>
</dbReference>
<reference evidence="5" key="1">
    <citation type="submission" date="2025-08" db="UniProtKB">
        <authorList>
            <consortium name="RefSeq"/>
        </authorList>
    </citation>
    <scope>IDENTIFICATION</scope>
    <source>
        <tissue evidence="5">Tentacle</tissue>
    </source>
</reference>
<protein>
    <submittedName>
        <fullName evidence="5">Very low-density lipoprotein receptor-like</fullName>
    </submittedName>
</protein>
<dbReference type="RefSeq" id="XP_031558323.1">
    <property type="nucleotide sequence ID" value="XM_031702463.1"/>
</dbReference>
<gene>
    <name evidence="5" type="primary">LOC116294803</name>
</gene>
<accession>A0A6P8HSX2</accession>
<dbReference type="SUPFAM" id="SSF49899">
    <property type="entry name" value="Concanavalin A-like lectins/glucanases"/>
    <property type="match status" value="1"/>
</dbReference>
<dbReference type="InParanoid" id="A0A6P8HSX2"/>
<dbReference type="AlphaFoldDB" id="A0A6P8HSX2"/>
<evidence type="ECO:0000256" key="2">
    <source>
        <dbReference type="PROSITE-ProRule" id="PRU00124"/>
    </source>
</evidence>
<dbReference type="Pfam" id="PF00057">
    <property type="entry name" value="Ldl_recept_a"/>
    <property type="match status" value="1"/>
</dbReference>
<dbReference type="CDD" id="cd00112">
    <property type="entry name" value="LDLa"/>
    <property type="match status" value="1"/>
</dbReference>
<dbReference type="KEGG" id="aten:116294803"/>
<dbReference type="InterPro" id="IPR036055">
    <property type="entry name" value="LDL_receptor-like_sf"/>
</dbReference>
<evidence type="ECO:0000259" key="3">
    <source>
        <dbReference type="PROSITE" id="PS50060"/>
    </source>
</evidence>
<proteinExistence type="predicted"/>
<dbReference type="InterPro" id="IPR051560">
    <property type="entry name" value="MAM_domain-containing"/>
</dbReference>
<dbReference type="PANTHER" id="PTHR23282">
    <property type="entry name" value="APICAL ENDOSOMAL GLYCOPROTEIN PRECURSOR"/>
    <property type="match status" value="1"/>
</dbReference>
<dbReference type="Proteomes" id="UP000515163">
    <property type="component" value="Unplaced"/>
</dbReference>
<keyword evidence="4" id="KW-1185">Reference proteome</keyword>
<dbReference type="SUPFAM" id="SSF57424">
    <property type="entry name" value="LDL receptor-like module"/>
    <property type="match status" value="1"/>
</dbReference>
<sequence>MYGSGMGTLRMLVQVDGNNTEVWKVGGNHGDGWIRGKYDFAAQKNNNKNCVIFEAARGPTYTSDIALDDISFTDRVPPKPGTCNRDQFKCRSGECIKSSFVCNNVGDCSDRSDEEYCPNGKCSLKEIYCPAEHSSLPPQ</sequence>
<feature type="domain" description="MAM" evidence="3">
    <location>
        <begin position="1"/>
        <end position="85"/>
    </location>
</feature>
<evidence type="ECO:0000313" key="5">
    <source>
        <dbReference type="RefSeq" id="XP_031558323.1"/>
    </source>
</evidence>
<dbReference type="Pfam" id="PF00629">
    <property type="entry name" value="MAM"/>
    <property type="match status" value="1"/>
</dbReference>
<evidence type="ECO:0000313" key="4">
    <source>
        <dbReference type="Proteomes" id="UP000515163"/>
    </source>
</evidence>
<dbReference type="Gene3D" id="2.60.120.200">
    <property type="match status" value="1"/>
</dbReference>
<dbReference type="SMART" id="SM00192">
    <property type="entry name" value="LDLa"/>
    <property type="match status" value="1"/>
</dbReference>
<dbReference type="GeneID" id="116294803"/>
<dbReference type="PROSITE" id="PS50060">
    <property type="entry name" value="MAM_2"/>
    <property type="match status" value="1"/>
</dbReference>
<organism evidence="4 5">
    <name type="scientific">Actinia tenebrosa</name>
    <name type="common">Australian red waratah sea anemone</name>
    <dbReference type="NCBI Taxonomy" id="6105"/>
    <lineage>
        <taxon>Eukaryota</taxon>
        <taxon>Metazoa</taxon>
        <taxon>Cnidaria</taxon>
        <taxon>Anthozoa</taxon>
        <taxon>Hexacorallia</taxon>
        <taxon>Actiniaria</taxon>
        <taxon>Actiniidae</taxon>
        <taxon>Actinia</taxon>
    </lineage>
</organism>
<feature type="disulfide bond" evidence="2">
    <location>
        <begin position="102"/>
        <end position="117"/>
    </location>
</feature>
<dbReference type="OrthoDB" id="2019384at2759"/>
<dbReference type="PROSITE" id="PS01209">
    <property type="entry name" value="LDLRA_1"/>
    <property type="match status" value="1"/>
</dbReference>
<feature type="disulfide bond" evidence="2">
    <location>
        <begin position="83"/>
        <end position="95"/>
    </location>
</feature>
<keyword evidence="1 2" id="KW-1015">Disulfide bond</keyword>
<dbReference type="Gene3D" id="4.10.400.10">
    <property type="entry name" value="Low-density Lipoprotein Receptor"/>
    <property type="match status" value="1"/>
</dbReference>
<feature type="disulfide bond" evidence="2">
    <location>
        <begin position="90"/>
        <end position="108"/>
    </location>
</feature>
<dbReference type="InterPro" id="IPR000998">
    <property type="entry name" value="MAM_dom"/>
</dbReference>